<reference evidence="2" key="1">
    <citation type="submission" date="2023-05" db="EMBL/GenBank/DDBJ databases">
        <title>Comparative genomics of Bacillaceae isolates and their secondary metabolite potential.</title>
        <authorList>
            <person name="Song L."/>
            <person name="Nielsen L.J."/>
            <person name="Mohite O."/>
            <person name="Xu X."/>
            <person name="Weber T."/>
            <person name="Kovacs A.T."/>
        </authorList>
    </citation>
    <scope>NUCLEOTIDE SEQUENCE</scope>
    <source>
        <strain evidence="2">XLM17</strain>
    </source>
</reference>
<organism evidence="2 3">
    <name type="scientific">Neobacillus novalis</name>
    <dbReference type="NCBI Taxonomy" id="220687"/>
    <lineage>
        <taxon>Bacteria</taxon>
        <taxon>Bacillati</taxon>
        <taxon>Bacillota</taxon>
        <taxon>Bacilli</taxon>
        <taxon>Bacillales</taxon>
        <taxon>Bacillaceae</taxon>
        <taxon>Neobacillus</taxon>
    </lineage>
</organism>
<dbReference type="InterPro" id="IPR019206">
    <property type="entry name" value="DUF2085_TM"/>
</dbReference>
<feature type="transmembrane region" description="Helical" evidence="1">
    <location>
        <begin position="65"/>
        <end position="87"/>
    </location>
</feature>
<keyword evidence="1" id="KW-1133">Transmembrane helix</keyword>
<keyword evidence="1" id="KW-0812">Transmembrane</keyword>
<feature type="transmembrane region" description="Helical" evidence="1">
    <location>
        <begin position="93"/>
        <end position="111"/>
    </location>
</feature>
<evidence type="ECO:0000313" key="2">
    <source>
        <dbReference type="EMBL" id="WHY85333.1"/>
    </source>
</evidence>
<dbReference type="AlphaFoldDB" id="A0AA95SBS3"/>
<name>A0AA95SBS3_9BACI</name>
<keyword evidence="1" id="KW-0472">Membrane</keyword>
<sequence>MLHDILHFFGRAICHQIEDRSLQASGETLSICARDTGIYIGIFSTLAYLHLFKRKAKITIPSIKISLFLLLLVVPMIIDGLGSYIHLFESNNARRLVSGTSFGFGLPYFLYPLLSANSLEASSEPVIKHGRDLFAPLFLSCGLGGLVFWEWLPYYLLDGFIILTVIVWFSLCASFLFSWVDRTWLRSAFSIFCGLIFLTMLSLLHGLVSP</sequence>
<dbReference type="Proteomes" id="UP001178288">
    <property type="component" value="Chromosome"/>
</dbReference>
<accession>A0AA95SBS3</accession>
<dbReference type="KEGG" id="nnv:QNH39_22375"/>
<protein>
    <submittedName>
        <fullName evidence="2">DUF2085 domain-containing protein</fullName>
    </submittedName>
</protein>
<feature type="transmembrane region" description="Helical" evidence="1">
    <location>
        <begin position="36"/>
        <end position="53"/>
    </location>
</feature>
<evidence type="ECO:0000313" key="3">
    <source>
        <dbReference type="Proteomes" id="UP001178288"/>
    </source>
</evidence>
<proteinExistence type="predicted"/>
<gene>
    <name evidence="2" type="ORF">QNH39_22375</name>
</gene>
<feature type="transmembrane region" description="Helical" evidence="1">
    <location>
        <begin position="189"/>
        <end position="208"/>
    </location>
</feature>
<dbReference type="RefSeq" id="WP_066091566.1">
    <property type="nucleotide sequence ID" value="NZ_CP126114.1"/>
</dbReference>
<dbReference type="EMBL" id="CP126114">
    <property type="protein sequence ID" value="WHY85333.1"/>
    <property type="molecule type" value="Genomic_DNA"/>
</dbReference>
<keyword evidence="3" id="KW-1185">Reference proteome</keyword>
<evidence type="ECO:0000256" key="1">
    <source>
        <dbReference type="SAM" id="Phobius"/>
    </source>
</evidence>
<feature type="transmembrane region" description="Helical" evidence="1">
    <location>
        <begin position="132"/>
        <end position="149"/>
    </location>
</feature>
<feature type="transmembrane region" description="Helical" evidence="1">
    <location>
        <begin position="155"/>
        <end position="177"/>
    </location>
</feature>
<dbReference type="Pfam" id="PF09858">
    <property type="entry name" value="DUF2085"/>
    <property type="match status" value="1"/>
</dbReference>